<keyword evidence="9" id="KW-1185">Reference proteome</keyword>
<dbReference type="SUPFAM" id="SSF69287">
    <property type="entry name" value="Urease metallochaperone UreE, N-terminal domain"/>
    <property type="match status" value="1"/>
</dbReference>
<dbReference type="Pfam" id="PF05194">
    <property type="entry name" value="UreE_C"/>
    <property type="match status" value="1"/>
</dbReference>
<evidence type="ECO:0000256" key="3">
    <source>
        <dbReference type="ARBA" id="ARBA00022596"/>
    </source>
</evidence>
<keyword evidence="3 5" id="KW-0533">Nickel</keyword>
<dbReference type="NCBIfam" id="NF009751">
    <property type="entry name" value="PRK13261.1-1"/>
    <property type="match status" value="1"/>
</dbReference>
<evidence type="ECO:0000256" key="1">
    <source>
        <dbReference type="ARBA" id="ARBA00004496"/>
    </source>
</evidence>
<dbReference type="GO" id="GO:0065003">
    <property type="term" value="P:protein-containing complex assembly"/>
    <property type="evidence" value="ECO:0007669"/>
    <property type="project" value="InterPro"/>
</dbReference>
<gene>
    <name evidence="5" type="primary">ureE</name>
    <name evidence="8" type="ORF">B5C34_15515</name>
</gene>
<evidence type="ECO:0000313" key="8">
    <source>
        <dbReference type="EMBL" id="OWV31971.1"/>
    </source>
</evidence>
<dbReference type="SUPFAM" id="SSF69737">
    <property type="entry name" value="Urease metallochaperone UreE, C-terminal domain"/>
    <property type="match status" value="1"/>
</dbReference>
<dbReference type="InterPro" id="IPR012406">
    <property type="entry name" value="UreE"/>
</dbReference>
<dbReference type="GO" id="GO:0006457">
    <property type="term" value="P:protein folding"/>
    <property type="evidence" value="ECO:0007669"/>
    <property type="project" value="InterPro"/>
</dbReference>
<evidence type="ECO:0000259" key="7">
    <source>
        <dbReference type="SMART" id="SM00988"/>
    </source>
</evidence>
<comment type="caution">
    <text evidence="8">The sequence shown here is derived from an EMBL/GenBank/DDBJ whole genome shotgun (WGS) entry which is preliminary data.</text>
</comment>
<keyword evidence="2 5" id="KW-0963">Cytoplasm</keyword>
<dbReference type="Gene3D" id="3.30.70.790">
    <property type="entry name" value="UreE, C-terminal domain"/>
    <property type="match status" value="1"/>
</dbReference>
<protein>
    <recommendedName>
        <fullName evidence="5">Urease accessory protein UreE</fullName>
    </recommendedName>
</protein>
<comment type="subcellular location">
    <subcellularLocation>
        <location evidence="1 5">Cytoplasm</location>
    </subcellularLocation>
</comment>
<proteinExistence type="inferred from homology"/>
<reference evidence="9" key="1">
    <citation type="submission" date="2017-05" db="EMBL/GenBank/DDBJ databases">
        <authorList>
            <person name="Lin X."/>
        </authorList>
    </citation>
    <scope>NUCLEOTIDE SEQUENCE [LARGE SCALE GENOMIC DNA]</scope>
    <source>
        <strain evidence="9">JLT2012</strain>
    </source>
</reference>
<dbReference type="GO" id="GO:0005737">
    <property type="term" value="C:cytoplasm"/>
    <property type="evidence" value="ECO:0007669"/>
    <property type="project" value="UniProtKB-SubCell"/>
</dbReference>
<sequence length="164" mass="17740">MTGARAIEVRKVSNWSGTPADVVELEFDDRHRRRIRLQGRDGLSFLLDLPKAAILEHGDALLLNDGRLVAVAAAAERVMDARAGSPRELARLAWHVGNRHLPAEIHADRIRLRYDHVIAAMLRGLGAAVDELDGPFAPEPGAYAGHGGSHSHGHHGHGEAAHAH</sequence>
<dbReference type="InterPro" id="IPR036118">
    <property type="entry name" value="UreE_N_sf"/>
</dbReference>
<dbReference type="GO" id="GO:0051082">
    <property type="term" value="F:unfolded protein binding"/>
    <property type="evidence" value="ECO:0007669"/>
    <property type="project" value="UniProtKB-UniRule"/>
</dbReference>
<dbReference type="Gene3D" id="2.60.260.20">
    <property type="entry name" value="Urease metallochaperone UreE, N-terminal domain"/>
    <property type="match status" value="1"/>
</dbReference>
<evidence type="ECO:0000313" key="9">
    <source>
        <dbReference type="Proteomes" id="UP000198462"/>
    </source>
</evidence>
<comment type="function">
    <text evidence="5">Involved in urease metallocenter assembly. Binds nickel. Probably functions as a nickel donor during metallocenter assembly.</text>
</comment>
<evidence type="ECO:0000256" key="2">
    <source>
        <dbReference type="ARBA" id="ARBA00022490"/>
    </source>
</evidence>
<dbReference type="GO" id="GO:0019627">
    <property type="term" value="P:urea metabolic process"/>
    <property type="evidence" value="ECO:0007669"/>
    <property type="project" value="InterPro"/>
</dbReference>
<dbReference type="SMART" id="SM00988">
    <property type="entry name" value="UreE_N"/>
    <property type="match status" value="1"/>
</dbReference>
<feature type="domain" description="UreE urease accessory N-terminal" evidence="7">
    <location>
        <begin position="5"/>
        <end position="69"/>
    </location>
</feature>
<evidence type="ECO:0000256" key="4">
    <source>
        <dbReference type="ARBA" id="ARBA00023186"/>
    </source>
</evidence>
<dbReference type="GO" id="GO:0016151">
    <property type="term" value="F:nickel cation binding"/>
    <property type="evidence" value="ECO:0007669"/>
    <property type="project" value="UniProtKB-UniRule"/>
</dbReference>
<dbReference type="Proteomes" id="UP000198462">
    <property type="component" value="Unassembled WGS sequence"/>
</dbReference>
<dbReference type="AlphaFoldDB" id="A0A219B0W6"/>
<dbReference type="HAMAP" id="MF_00822">
    <property type="entry name" value="UreE"/>
    <property type="match status" value="1"/>
</dbReference>
<dbReference type="Pfam" id="PF02814">
    <property type="entry name" value="UreE_N"/>
    <property type="match status" value="1"/>
</dbReference>
<dbReference type="PIRSF" id="PIRSF036402">
    <property type="entry name" value="Ureas_acces_UreE"/>
    <property type="match status" value="1"/>
</dbReference>
<keyword evidence="4 5" id="KW-0143">Chaperone</keyword>
<organism evidence="8 9">
    <name type="scientific">Pacificimonas flava</name>
    <dbReference type="NCBI Taxonomy" id="1234595"/>
    <lineage>
        <taxon>Bacteria</taxon>
        <taxon>Pseudomonadati</taxon>
        <taxon>Pseudomonadota</taxon>
        <taxon>Alphaproteobacteria</taxon>
        <taxon>Sphingomonadales</taxon>
        <taxon>Sphingosinicellaceae</taxon>
        <taxon>Pacificimonas</taxon>
    </lineage>
</organism>
<dbReference type="InterPro" id="IPR004029">
    <property type="entry name" value="UreE_N"/>
</dbReference>
<dbReference type="InterPro" id="IPR007864">
    <property type="entry name" value="UreE_C_dom"/>
</dbReference>
<dbReference type="EMBL" id="NFZT01000007">
    <property type="protein sequence ID" value="OWV31971.1"/>
    <property type="molecule type" value="Genomic_DNA"/>
</dbReference>
<dbReference type="CDD" id="cd00571">
    <property type="entry name" value="UreE"/>
    <property type="match status" value="1"/>
</dbReference>
<accession>A0A219B0W6</accession>
<evidence type="ECO:0000256" key="5">
    <source>
        <dbReference type="HAMAP-Rule" id="MF_00822"/>
    </source>
</evidence>
<feature type="region of interest" description="Disordered" evidence="6">
    <location>
        <begin position="140"/>
        <end position="164"/>
    </location>
</feature>
<evidence type="ECO:0000256" key="6">
    <source>
        <dbReference type="SAM" id="MobiDB-lite"/>
    </source>
</evidence>
<comment type="similarity">
    <text evidence="5">Belongs to the UreE family.</text>
</comment>
<name>A0A219B0W6_9SPHN</name>
<dbReference type="OrthoDB" id="9802215at2"/>